<accession>A0A1A5YFQ0</accession>
<evidence type="ECO:0000313" key="3">
    <source>
        <dbReference type="Proteomes" id="UP000092024"/>
    </source>
</evidence>
<gene>
    <name evidence="2" type="ORF">A7K91_11885</name>
</gene>
<dbReference type="RefSeq" id="WP_068684680.1">
    <property type="nucleotide sequence ID" value="NZ_LYPA01000065.1"/>
</dbReference>
<name>A0A1A5YFQ0_9BACL</name>
<evidence type="ECO:0000313" key="2">
    <source>
        <dbReference type="EMBL" id="OBR64225.1"/>
    </source>
</evidence>
<reference evidence="2 3" key="1">
    <citation type="submission" date="2016-05" db="EMBL/GenBank/DDBJ databases">
        <title>Paenibacillus oryzae. sp. nov., isolated from the rice root.</title>
        <authorList>
            <person name="Zhang J."/>
            <person name="Zhang X."/>
        </authorList>
    </citation>
    <scope>NUCLEOTIDE SEQUENCE [LARGE SCALE GENOMIC DNA]</scope>
    <source>
        <strain evidence="2 3">1DrF-4</strain>
    </source>
</reference>
<feature type="signal peptide" evidence="1">
    <location>
        <begin position="1"/>
        <end position="26"/>
    </location>
</feature>
<dbReference type="InterPro" id="IPR036278">
    <property type="entry name" value="Sialidase_sf"/>
</dbReference>
<dbReference type="Proteomes" id="UP000092024">
    <property type="component" value="Unassembled WGS sequence"/>
</dbReference>
<dbReference type="SUPFAM" id="SSF50939">
    <property type="entry name" value="Sialidases"/>
    <property type="match status" value="1"/>
</dbReference>
<sequence>MYRKITIMLVAALCLMIAVPFQTLQAKQQNKISFQSKSTFFGSHLQDVIYANGQYVAVGEDGTILHSKNGMDWAFAKSGVKGMLQAIAYGNGLFVAVGDDQTVLTSKDGVAWKKQKFTLSSKTVSILKGSSYVPEFDQDYITTSTSIIWDGKQFVMHTEFSNYYLEDSNRISQTKLPLISTSLDGVTWSTAQISDYLFDSARKLKYIKGVYYLFSDETIFTSKNLKSWTELPLESVQDAAIGPKGYVLGIAMREGPYPHAGSMLVTGIQSNVDIGKAKKVIDFGIDGVRSVDYMNGSYVMSMFDGAIAVSSNGTAWTLSYPFAGSGDSDSQLALSQTSNRTKLNKTIWDGKQYITVGDYGTILYSSDLKDFDKASIKDVAMIAGGNLKGIKYEKGLYFTYGTNGNLFVSSDGTKWSSFQSTDTDGAVNRISSSDTIEDAAFNGKDFALITFYKYNAINFSAEAVYYPESGSLQHSPLEAFNVPYDVKWKGGSIVARFKDGNVHTFDTATGKWSTSGTSKGQRLDNSVLKASGNGITVKSKELSGSNTASSTDLSKEELVKSNWLIGLSYLDGKNKWKEAQYTLYSAYELARGKYVLQMDHVHSGNFRINALIYGNKEFVAVGSGGLIIQSKDGKSWTRLESGTYQNLNGVLWDGKQYYIVGDRGVFLTYTP</sequence>
<dbReference type="OrthoDB" id="6987826at2"/>
<dbReference type="AlphaFoldDB" id="A0A1A5YFQ0"/>
<keyword evidence="3" id="KW-1185">Reference proteome</keyword>
<keyword evidence="1" id="KW-0732">Signal</keyword>
<organism evidence="2 3">
    <name type="scientific">Paenibacillus oryzae</name>
    <dbReference type="NCBI Taxonomy" id="1844972"/>
    <lineage>
        <taxon>Bacteria</taxon>
        <taxon>Bacillati</taxon>
        <taxon>Bacillota</taxon>
        <taxon>Bacilli</taxon>
        <taxon>Bacillales</taxon>
        <taxon>Paenibacillaceae</taxon>
        <taxon>Paenibacillus</taxon>
    </lineage>
</organism>
<dbReference type="EMBL" id="LYPA01000065">
    <property type="protein sequence ID" value="OBR64225.1"/>
    <property type="molecule type" value="Genomic_DNA"/>
</dbReference>
<evidence type="ECO:0008006" key="4">
    <source>
        <dbReference type="Google" id="ProtNLM"/>
    </source>
</evidence>
<protein>
    <recommendedName>
        <fullName evidence="4">Photosynthesis system II assembly factor Ycf48/Hcf136-like domain-containing protein</fullName>
    </recommendedName>
</protein>
<proteinExistence type="predicted"/>
<dbReference type="STRING" id="1844972.A7K91_11885"/>
<dbReference type="SUPFAM" id="SSF82171">
    <property type="entry name" value="DPP6 N-terminal domain-like"/>
    <property type="match status" value="1"/>
</dbReference>
<feature type="chain" id="PRO_5008340302" description="Photosynthesis system II assembly factor Ycf48/Hcf136-like domain-containing protein" evidence="1">
    <location>
        <begin position="27"/>
        <end position="671"/>
    </location>
</feature>
<comment type="caution">
    <text evidence="2">The sequence shown here is derived from an EMBL/GenBank/DDBJ whole genome shotgun (WGS) entry which is preliminary data.</text>
</comment>
<evidence type="ECO:0000256" key="1">
    <source>
        <dbReference type="SAM" id="SignalP"/>
    </source>
</evidence>